<keyword evidence="1" id="KW-0812">Transmembrane</keyword>
<dbReference type="Proteomes" id="UP000732298">
    <property type="component" value="Unassembled WGS sequence"/>
</dbReference>
<organism evidence="2 3">
    <name type="scientific">Candidatus Iainarchaeum sp</name>
    <dbReference type="NCBI Taxonomy" id="3101447"/>
    <lineage>
        <taxon>Archaea</taxon>
        <taxon>Candidatus Iainarchaeota</taxon>
        <taxon>Candidatus Iainarchaeia</taxon>
        <taxon>Candidatus Iainarchaeales</taxon>
        <taxon>Candidatus Iainarchaeaceae</taxon>
        <taxon>Candidatus Iainarchaeum</taxon>
    </lineage>
</organism>
<proteinExistence type="predicted"/>
<name>A0A8T3YS53_9ARCH</name>
<gene>
    <name evidence="2" type="ORF">HY544_05665</name>
</gene>
<feature type="non-terminal residue" evidence="2">
    <location>
        <position position="150"/>
    </location>
</feature>
<protein>
    <recommendedName>
        <fullName evidence="4">MerC domain-containing protein</fullName>
    </recommendedName>
</protein>
<keyword evidence="1" id="KW-1133">Transmembrane helix</keyword>
<evidence type="ECO:0008006" key="4">
    <source>
        <dbReference type="Google" id="ProtNLM"/>
    </source>
</evidence>
<sequence length="150" mass="15602">MKNGAKAQAGRELKAAVGQKTTTAAGAASGAASILGSWQVCHNVCLGLIALLGIIGITVTGMPLLFLTKIAVPAWLAAVALLGVTVYMYARHRCISPNLLILNSGLIIAGVPFQQGLSLQPLWWSMGGAVALGGVALFIRERISRRKCHA</sequence>
<accession>A0A8T3YS53</accession>
<dbReference type="EMBL" id="JACQPB010000054">
    <property type="protein sequence ID" value="MBI4210959.1"/>
    <property type="molecule type" value="Genomic_DNA"/>
</dbReference>
<reference evidence="2" key="1">
    <citation type="submission" date="2020-07" db="EMBL/GenBank/DDBJ databases">
        <title>Huge and variable diversity of episymbiotic CPR bacteria and DPANN archaea in groundwater ecosystems.</title>
        <authorList>
            <person name="He C.Y."/>
            <person name="Keren R."/>
            <person name="Whittaker M."/>
            <person name="Farag I.F."/>
            <person name="Doudna J."/>
            <person name="Cate J.H.D."/>
            <person name="Banfield J.F."/>
        </authorList>
    </citation>
    <scope>NUCLEOTIDE SEQUENCE</scope>
    <source>
        <strain evidence="2">NC_groundwater_1296_Ag_S-0.2um_52_80</strain>
    </source>
</reference>
<evidence type="ECO:0000256" key="1">
    <source>
        <dbReference type="SAM" id="Phobius"/>
    </source>
</evidence>
<feature type="transmembrane region" description="Helical" evidence="1">
    <location>
        <begin position="44"/>
        <end position="66"/>
    </location>
</feature>
<feature type="transmembrane region" description="Helical" evidence="1">
    <location>
        <begin position="72"/>
        <end position="90"/>
    </location>
</feature>
<keyword evidence="1" id="KW-0472">Membrane</keyword>
<feature type="transmembrane region" description="Helical" evidence="1">
    <location>
        <begin position="121"/>
        <end position="139"/>
    </location>
</feature>
<feature type="transmembrane region" description="Helical" evidence="1">
    <location>
        <begin position="97"/>
        <end position="115"/>
    </location>
</feature>
<evidence type="ECO:0000313" key="3">
    <source>
        <dbReference type="Proteomes" id="UP000732298"/>
    </source>
</evidence>
<comment type="caution">
    <text evidence="2">The sequence shown here is derived from an EMBL/GenBank/DDBJ whole genome shotgun (WGS) entry which is preliminary data.</text>
</comment>
<dbReference type="AlphaFoldDB" id="A0A8T3YS53"/>
<evidence type="ECO:0000313" key="2">
    <source>
        <dbReference type="EMBL" id="MBI4210959.1"/>
    </source>
</evidence>